<evidence type="ECO:0000259" key="9">
    <source>
        <dbReference type="Pfam" id="PF00924"/>
    </source>
</evidence>
<dbReference type="Gene3D" id="3.30.70.100">
    <property type="match status" value="1"/>
</dbReference>
<evidence type="ECO:0000256" key="5">
    <source>
        <dbReference type="ARBA" id="ARBA00022989"/>
    </source>
</evidence>
<dbReference type="Pfam" id="PF00924">
    <property type="entry name" value="MS_channel_2nd"/>
    <property type="match status" value="1"/>
</dbReference>
<dbReference type="SUPFAM" id="SSF82861">
    <property type="entry name" value="Mechanosensitive channel protein MscS (YggB), transmembrane region"/>
    <property type="match status" value="1"/>
</dbReference>
<feature type="transmembrane region" description="Helical" evidence="8">
    <location>
        <begin position="167"/>
        <end position="198"/>
    </location>
</feature>
<reference evidence="11 12" key="1">
    <citation type="submission" date="2022-09" db="EMBL/GenBank/DDBJ databases">
        <title>Enrichment on poylsaccharides allowed isolation of novel metabolic and taxonomic groups of Haloarchaea.</title>
        <authorList>
            <person name="Sorokin D.Y."/>
            <person name="Elcheninov A.G."/>
            <person name="Khizhniak T.V."/>
            <person name="Kolganova T.V."/>
            <person name="Kublanov I.V."/>
        </authorList>
    </citation>
    <scope>NUCLEOTIDE SEQUENCE [LARGE SCALE GENOMIC DNA]</scope>
    <source>
        <strain evidence="11 12">AArc-curdl1</strain>
    </source>
</reference>
<dbReference type="InterPro" id="IPR010920">
    <property type="entry name" value="LSM_dom_sf"/>
</dbReference>
<feature type="region of interest" description="Disordered" evidence="7">
    <location>
        <begin position="342"/>
        <end position="389"/>
    </location>
</feature>
<evidence type="ECO:0000256" key="3">
    <source>
        <dbReference type="ARBA" id="ARBA00022475"/>
    </source>
</evidence>
<dbReference type="Pfam" id="PF21082">
    <property type="entry name" value="MS_channel_3rd"/>
    <property type="match status" value="1"/>
</dbReference>
<comment type="subcellular location">
    <subcellularLocation>
        <location evidence="1">Cell membrane</location>
        <topology evidence="1">Multi-pass membrane protein</topology>
    </subcellularLocation>
</comment>
<keyword evidence="5 8" id="KW-1133">Transmembrane helix</keyword>
<dbReference type="PANTHER" id="PTHR30221:SF20">
    <property type="entry name" value="SMALL-CONDUCTANCE MECHANOSENSITIVE CHANNEL"/>
    <property type="match status" value="1"/>
</dbReference>
<evidence type="ECO:0000256" key="7">
    <source>
        <dbReference type="SAM" id="MobiDB-lite"/>
    </source>
</evidence>
<name>A0AAP3E883_9EURY</name>
<keyword evidence="12" id="KW-1185">Reference proteome</keyword>
<feature type="transmembrane region" description="Helical" evidence="8">
    <location>
        <begin position="54"/>
        <end position="78"/>
    </location>
</feature>
<keyword evidence="6 8" id="KW-0472">Membrane</keyword>
<dbReference type="PANTHER" id="PTHR30221">
    <property type="entry name" value="SMALL-CONDUCTANCE MECHANOSENSITIVE CHANNEL"/>
    <property type="match status" value="1"/>
</dbReference>
<dbReference type="Proteomes" id="UP001321047">
    <property type="component" value="Unassembled WGS sequence"/>
</dbReference>
<keyword evidence="4 8" id="KW-0812">Transmembrane</keyword>
<gene>
    <name evidence="11" type="ORF">OB919_21275</name>
</gene>
<evidence type="ECO:0000256" key="4">
    <source>
        <dbReference type="ARBA" id="ARBA00022692"/>
    </source>
</evidence>
<feature type="compositionally biased region" description="Low complexity" evidence="7">
    <location>
        <begin position="361"/>
        <end position="370"/>
    </location>
</feature>
<organism evidence="11 12">
    <name type="scientific">Natronosalvus hydrolyticus</name>
    <dbReference type="NCBI Taxonomy" id="2979988"/>
    <lineage>
        <taxon>Archaea</taxon>
        <taxon>Methanobacteriati</taxon>
        <taxon>Methanobacteriota</taxon>
        <taxon>Stenosarchaea group</taxon>
        <taxon>Halobacteria</taxon>
        <taxon>Halobacteriales</taxon>
        <taxon>Natrialbaceae</taxon>
        <taxon>Natronosalvus</taxon>
    </lineage>
</organism>
<dbReference type="InterPro" id="IPR045275">
    <property type="entry name" value="MscS_archaea/bacteria_type"/>
</dbReference>
<evidence type="ECO:0000256" key="2">
    <source>
        <dbReference type="ARBA" id="ARBA00008017"/>
    </source>
</evidence>
<proteinExistence type="inferred from homology"/>
<sequence length="389" mass="42486">MYELLTAFDWLAEAFSTQTQRIAVTAIAIGLLVLVLATYRRVQSWLTRHLRPLYADIITTILLLSVSVLTLSITIGVWDVTDDIADLLAQFDIGTAMIARMSVSFVILVMTMIVWRFVARLLHDVVANANSVTEHQEEVSVRIMQVTIWSVAIVVVLSIWIDDLSGLLVGAGFLGIVLGMAARQTLGAILAGFVLMFARSFEVGHWVEIDGREGIVTDISIFNTQIRAFDGEYIVVPNDIVISSVVLNRSKTSQLRIEVEVGVDYEVDVEQATTLARDAIEDVAEAATSPEPSVITKEFGPSSVVLGVRFWIDNPNARKRATARTQAVNAIKAQFQGADVKIPYPQREVSQRGPSLEATDDSTSASDSSSPAETRTQSPLDGEHPSGDP</sequence>
<dbReference type="EMBL" id="JAOPJZ010000045">
    <property type="protein sequence ID" value="MCU4754466.1"/>
    <property type="molecule type" value="Genomic_DNA"/>
</dbReference>
<dbReference type="GO" id="GO:0005886">
    <property type="term" value="C:plasma membrane"/>
    <property type="evidence" value="ECO:0007669"/>
    <property type="project" value="UniProtKB-SubCell"/>
</dbReference>
<dbReference type="PROSITE" id="PS01246">
    <property type="entry name" value="UPF0003"/>
    <property type="match status" value="1"/>
</dbReference>
<dbReference type="GO" id="GO:0008381">
    <property type="term" value="F:mechanosensitive monoatomic ion channel activity"/>
    <property type="evidence" value="ECO:0007669"/>
    <property type="project" value="InterPro"/>
</dbReference>
<evidence type="ECO:0000313" key="11">
    <source>
        <dbReference type="EMBL" id="MCU4754466.1"/>
    </source>
</evidence>
<evidence type="ECO:0000256" key="6">
    <source>
        <dbReference type="ARBA" id="ARBA00023136"/>
    </source>
</evidence>
<dbReference type="InterPro" id="IPR023408">
    <property type="entry name" value="MscS_beta-dom_sf"/>
</dbReference>
<dbReference type="InterPro" id="IPR006686">
    <property type="entry name" value="MscS_channel_CS"/>
</dbReference>
<dbReference type="Gene3D" id="2.30.30.60">
    <property type="match status" value="1"/>
</dbReference>
<dbReference type="AlphaFoldDB" id="A0AAP3E883"/>
<dbReference type="SUPFAM" id="SSF50182">
    <property type="entry name" value="Sm-like ribonucleoproteins"/>
    <property type="match status" value="1"/>
</dbReference>
<evidence type="ECO:0000256" key="1">
    <source>
        <dbReference type="ARBA" id="ARBA00004651"/>
    </source>
</evidence>
<evidence type="ECO:0000259" key="10">
    <source>
        <dbReference type="Pfam" id="PF21082"/>
    </source>
</evidence>
<comment type="caution">
    <text evidence="11">The sequence shown here is derived from an EMBL/GenBank/DDBJ whole genome shotgun (WGS) entry which is preliminary data.</text>
</comment>
<dbReference type="SUPFAM" id="SSF82689">
    <property type="entry name" value="Mechanosensitive channel protein MscS (YggB), C-terminal domain"/>
    <property type="match status" value="1"/>
</dbReference>
<dbReference type="InterPro" id="IPR011014">
    <property type="entry name" value="MscS_channel_TM-2"/>
</dbReference>
<dbReference type="Gene3D" id="1.10.287.1260">
    <property type="match status" value="1"/>
</dbReference>
<feature type="domain" description="Mechanosensitive ion channel MscS C-terminal" evidence="10">
    <location>
        <begin position="257"/>
        <end position="341"/>
    </location>
</feature>
<protein>
    <submittedName>
        <fullName evidence="11">Mechanosensitive ion channel family protein</fullName>
    </submittedName>
</protein>
<feature type="domain" description="Mechanosensitive ion channel MscS" evidence="9">
    <location>
        <begin position="188"/>
        <end position="250"/>
    </location>
</feature>
<feature type="transmembrane region" description="Helical" evidence="8">
    <location>
        <begin position="20"/>
        <end position="42"/>
    </location>
</feature>
<feature type="transmembrane region" description="Helical" evidence="8">
    <location>
        <begin position="98"/>
        <end position="118"/>
    </location>
</feature>
<accession>A0AAP3E883</accession>
<dbReference type="InterPro" id="IPR006685">
    <property type="entry name" value="MscS_channel_2nd"/>
</dbReference>
<dbReference type="InterPro" id="IPR011066">
    <property type="entry name" value="MscS_channel_C_sf"/>
</dbReference>
<keyword evidence="3" id="KW-1003">Cell membrane</keyword>
<evidence type="ECO:0000313" key="12">
    <source>
        <dbReference type="Proteomes" id="UP001321047"/>
    </source>
</evidence>
<feature type="transmembrane region" description="Helical" evidence="8">
    <location>
        <begin position="139"/>
        <end position="161"/>
    </location>
</feature>
<comment type="similarity">
    <text evidence="2">Belongs to the MscS (TC 1.A.23) family.</text>
</comment>
<dbReference type="InterPro" id="IPR049278">
    <property type="entry name" value="MS_channel_C"/>
</dbReference>
<dbReference type="RefSeq" id="WP_342810765.1">
    <property type="nucleotide sequence ID" value="NZ_JAOPJZ010000045.1"/>
</dbReference>
<evidence type="ECO:0000256" key="8">
    <source>
        <dbReference type="SAM" id="Phobius"/>
    </source>
</evidence>